<feature type="domain" description="Trimeric autotransporter adhesin YadA-like head" evidence="13">
    <location>
        <begin position="120"/>
        <end position="146"/>
    </location>
</feature>
<keyword evidence="7" id="KW-0732">Signal</keyword>
<feature type="domain" description="Trimeric autotransporter adhesin YadA-like head" evidence="13">
    <location>
        <begin position="352"/>
        <end position="374"/>
    </location>
</feature>
<evidence type="ECO:0000256" key="11">
    <source>
        <dbReference type="SAM" id="MobiDB-lite"/>
    </source>
</evidence>
<evidence type="ECO:0000256" key="9">
    <source>
        <dbReference type="ARBA" id="ARBA00023136"/>
    </source>
</evidence>
<evidence type="ECO:0008006" key="18">
    <source>
        <dbReference type="Google" id="ProtNLM"/>
    </source>
</evidence>
<dbReference type="InterPro" id="IPR008635">
    <property type="entry name" value="Coiled_stalk_dom"/>
</dbReference>
<dbReference type="Pfam" id="PF03895">
    <property type="entry name" value="YadA_anchor"/>
    <property type="match status" value="1"/>
</dbReference>
<keyword evidence="4" id="KW-0813">Transport</keyword>
<comment type="similarity">
    <text evidence="3">Belongs to the autotransporter-2 (AT-2) (TC 1.B.40) family.</text>
</comment>
<dbReference type="Gene3D" id="2.150.10.10">
    <property type="entry name" value="Serralysin-like metalloprotease, C-terminal"/>
    <property type="match status" value="6"/>
</dbReference>
<dbReference type="Gene3D" id="3.30.1300.30">
    <property type="entry name" value="GSPII I/J protein-like"/>
    <property type="match status" value="1"/>
</dbReference>
<dbReference type="InterPro" id="IPR011049">
    <property type="entry name" value="Serralysin-like_metalloprot_C"/>
</dbReference>
<evidence type="ECO:0000256" key="6">
    <source>
        <dbReference type="ARBA" id="ARBA00022692"/>
    </source>
</evidence>
<keyword evidence="5" id="KW-1134">Transmembrane beta strand</keyword>
<sequence>MNKIYNVVWSHATQSWVVVSELAKAHKKKSSHSSTQSFVDAISQTFKLSLVAALLGSSLSANAATTLNGGQTTGGGTTAVGAGSEANVEGATAIGENTYANGVAALAIGGASRREWAAQATARYTVAVGEKSRATHEFAVAMGNNAKSENNNAISVGVNAHSKGLSSTAMGANAKAGVVSTDVYDEATKTTKTVNLTAEQSAVAIGNDSSAETAAAVAVGTKAITFGSFAVAIGTDAHAGKKGLDANAGQIAVGVATRAYGAYATAIGHATEVNADFGSAFGKRANAKGVASTALGVYAEAEGHGSVAIGGPSYDNTIDNNASVDDAGKAKKAARTTGEGAVAVGASSLAHTRAVAVGIQSNANGERSIAVGHKSEAATESVSMGFNAKTQGSGNIAIGKNAGVDASKGTGDADAVESNLVTNSVAIGTGATATSKNSIVIGNGAKSIRADKSYKTGANAIAIGEGADASYTDSIAMGTSAAVGMTESVAIGNGAKGNVKANGNGKASTAVGARTEAEGDNATAVGVLTYATATNASAFGVSAKAQGGNSVAIGHNAQALSGGDQYDLNGTKYSNNALSSVVIGDSALTRQNRTVTLGYKSQTLFTSAVAIGDAAYADAARSISIGRSSRSTGENAVALGSGDQNGNSPTTASGAHSIAVGSNARAEQSSTIAMGKDAQATIEQGVALGSSSVTTGLRNAQAFDPANGRRNYFEEARNTGRAARSTMAGVSVGSSTQSRQINNVAGGTVDTDAVNVAQLKAVNLKVEGNTTDSAGADVRLVSNTLKVQGTNNSFITTNAVDNQINISTTQARTTVDGNGVASVNSSNNNPTNGLVTAADIINTINKAGWNIQTSGSNLGTGNQTGKAKVSAGTDVSFQAANNLTAKRTGTTIEYGLASDLTNINSIQGAGNKVSLTAQGVDVGGQNITNLKSGGTTVNNAANIGDVQNISKTNELHIKPNTYAVDTDGSVSLAYENGNNQPVANKTTKITGIARADDLWSLQVDKNGTKTDVNAQNKKVALKQGKNVTLDAAPGQITINADDQVEKVEKDGGDSNTDNLITVTSTNTGKANATYKLNVSKSAVRSAAAWNLKDGKDTDDGHAIAGGESAVFKNADNDNNILVSRHLNAITVGLSKALTDMTSIGGNGSTITFTNAGLDVGSKNITNLASGGNVVTNAANIGDVNRIVGANQWGLQIDNGSRTDVPPVNGKVALRQGNDISLVKTQDGEITINSTAKLHTKGNSAGVGLVSLSDQSLTVKGAENSFIRTSAGNQEITIETTQGSIIPDSAEYSGIPSLGVDGLVTASTVVNAIQKSGWVAIGAGNVNLNNDGTPGLAYRNLIKPGNTVTFEAGKNLTVVQPSTGPAKFTFALNSKLEGITQVGGNGTTITFNQNGIGLGGDNAPKKITGVANGTDEHDAVNFGQLKNIIAANGSTETVKKDANVANNLAAVRVSKGSEGASNAEYSVSVKTEDVKDVARQAVTLTQNSTGPIKVTATQNDTTHNTNYSVTFDGAEAAKSIPLSYAANNETAKTVTLEQGLKFTNGTRTVASVENGGVVKFDLNQATADKIDNAITDNTIALGDGTHFTKAQNLTEEKGIRFNVVGANNSENIVTTASQDGNNISVDLSNAMKKTINNKANNTLNNITPEGEKVITGLGTEITAGDRISLDGSTTDANGKRHYRISADKQVEAVEAAEHKANDENLVEVTVKSGKKGEANATYAVGVSKQAVQNAAAWILKDGNDTASAGKTISGGQAVVIKNADANVAVKRTDNEISVGLANTLTNINSIGGNSQTIKFENEGINVGGAQITNVKSGGDVPNNAANISDVTRISQANDTFIKKGTYAVNGDNEVVLKYANAAGDVAGEAKITGVAKASDIWSLQANGADVTPNNKKVNLVQGDNISITSKDGTVTISSKFNAADAAKNDLRLVQNQAEGSNGKYAVSDTGEVTLTVQDGKGGNKSNVVIGGIAKNDLSNITTTGESKVKNLAAWKIQANDAAEQTVAGGDTVKFKNGQNIEITNENKVFTVKTADNLTASSLETGDTRVETGGITIKNGANGNATVSLTKAGLNNGGNKITNVERGTESSDAVNKGQLDEIGNNVISLGADRNTATQTQTLRQAGGIKFNVLGSSNITTAGAGNNVTVTLANALTGITSIAGNGTTVSWTSEGLNLGDGNKQIKGIAKGTQDNDAVNVAQLNAVSTQLNNTVKLGGNTGVTKEQTLSQAGGIQFNVVGAENGKNIVTKATGTDGNVTVDLSDEMKTTINNKANTNLANITTDGKKVITALGTVLEAGDRITLDDSKSDKETGKKVYKVSAAEQVEKVVKKAGDDNILEYEAPNAGQANATYTLGVSKATVADIAKKASAWNLQVNAGNAEKVEGGDTVKFVNGTNIAVTNTGKEITIGTNPNLTATSLETGDTRVETGGITIKNGANGNATVSLTKAGLNNGGNQITNVAEGTETNHAVNVGQLNKAAAKATTTVSVNDGNTDGNLVLTTNNKFADGHTNYDVKLANKVTLGTENNKKVIIDGTVGSVLVGAGDTGSPINIDGVAHQITGLTNTTLDVAGFGKSMRAATEEQLALVRSESVSKEKHIRAGEYEVGSKTIKADAKSDEVVMNYADGTGKVIENEFAVIKGVANTDLSNITEVAKTTIQSLTNVVGDGKNISVSSEEKDGVKTYTVKGADQVESVTTSTAAQDDENIATVTMVEGADKSANARYGVGVSKAKVADIAKEVVTAKDLRLVQNQAKDSDGKYSVNDAGEVSLTVQDGEGKNATSVVINGIAKSDLKNITDDGKTVVHNIAKDAVKVIEGKNTTVTSGIDKDGKTRTYAVNVKGALDEITSITNTQGSGKLTIADAGKVLIDGDKAITLDGKQGYVTGLQNKEWTVGQTTYESGRAATEDQLKSVSDKVNVVSTNTIKLTGNEGATAEQRLDKEGGIEFAVKGGDSIKTIANGSAVTIDLSDKAKATLAHKYSVEGEGNNVHVDTDTTDKANTKFKVSVDKTKLEAGVNTTVTGDGITNAFHVNVAGDLSGITSITNNTGSGKVSFAENGVVNVEGDKSISLDGKTGVITGLTNTTLDVAGFGASNRAATEEQLKALSDKAKTTVSVNNEGKDENKNLALTETTREDGHTNYDIKLADKVTLGKDNNKVVVNGENGSIVVGGNAEKAVTINGTEGTVTNLSNRTWEIGKTEAVKGRAATEDQLKALDTVINGGLNFATQTANVVINRKLGETLEIVGGDAEAEAKAEDYTGANIRTFSENNKVVIRMAKNVNLTDKGSVNVGNTVVNNNGVEIKRPAGDKAEATVVTLTGNGLNNGGNTITNVKAGEKDTDVVNVSQLNAKATAAKTTVSVNGEDKDANKNLVLAESKATDGHTNYDVKLANKVTLGTDTTKQVILDGTAGTITAGSGNNVVIVDGSKALIRVGNGTNHVSIDGASGHITGLANREWVVGKTEAVSGRAATEDQLKSVSDKVNVVASNTIKLSGDKGSTDEQRLDQKNGINFSVVGDNKYIETKAEGNKVAVGLTKDIKDKIDNAANNNLTNITNEGKKEITKLGTIVEGSDSVSVSVSKEDKDTGQKTYKVDLKPVVTIGDSNKVTINGTTGNVGGLTNKTWNPNQITSGQAATEDQLKVVHNEVKDVTNKGLTFKAQDNSSVTKKLGDTLDVVGENGITTVVSTDNKLVVKLGNNLNIGEKAKDGKEGVDGSIGVNGKDGSAVVINGKDGSIGLNGKDGKNGVTIKGADGKVGVDGKDGTTRIVYTENNKTHEVATTEDGMKFGGDKGTTVSRKLNSQLNVKGGAKGELTEHNIAVVADGNDTLNVKLAKDVDLGDKGSVKTGKTVINENGVTIGLDKKTVVKLTEEGLNNGGRRVTNIAEGKENTDAVSVSQLRRTNQAVINNAHNIARLDNKIDNVDRNLRAGIAGALATGGLYQAAQPGKSMISAGAGTYKGQNAVAVGYSRISDNGKIGVKFSVNSNTRGDKGAAASVGYQW</sequence>
<feature type="domain" description="Trimeric autotransporter adhesin YadA-like head" evidence="13">
    <location>
        <begin position="456"/>
        <end position="481"/>
    </location>
</feature>
<dbReference type="GO" id="GO:0009986">
    <property type="term" value="C:cell surface"/>
    <property type="evidence" value="ECO:0007669"/>
    <property type="project" value="UniProtKB-SubCell"/>
</dbReference>
<dbReference type="InterPro" id="IPR008640">
    <property type="entry name" value="Adhesin_Head_dom"/>
</dbReference>
<feature type="domain" description="Trimeric autotransporter adhesin YadA-like head" evidence="13">
    <location>
        <begin position="652"/>
        <end position="678"/>
    </location>
</feature>
<keyword evidence="10" id="KW-0998">Cell outer membrane</keyword>
<dbReference type="InterPro" id="IPR045584">
    <property type="entry name" value="Pilin-like"/>
</dbReference>
<dbReference type="SUPFAM" id="SSF101967">
    <property type="entry name" value="Adhesin YadA, collagen-binding domain"/>
    <property type="match status" value="5"/>
</dbReference>
<feature type="domain" description="Trimeric autotransporter adhesin YadA-like stalk" evidence="14">
    <location>
        <begin position="2454"/>
        <end position="2494"/>
    </location>
</feature>
<evidence type="ECO:0000259" key="15">
    <source>
        <dbReference type="Pfam" id="PF13018"/>
    </source>
</evidence>
<evidence type="ECO:0000259" key="13">
    <source>
        <dbReference type="Pfam" id="PF05658"/>
    </source>
</evidence>
<feature type="compositionally biased region" description="Polar residues" evidence="11">
    <location>
        <begin position="642"/>
        <end position="654"/>
    </location>
</feature>
<feature type="region of interest" description="Disordered" evidence="11">
    <location>
        <begin position="631"/>
        <end position="663"/>
    </location>
</feature>
<evidence type="ECO:0000313" key="16">
    <source>
        <dbReference type="EMBL" id="RDF09844.1"/>
    </source>
</evidence>
<feature type="domain" description="Trimeric autotransporter adhesin YadA-like stalk" evidence="14">
    <location>
        <begin position="3324"/>
        <end position="3354"/>
    </location>
</feature>
<evidence type="ECO:0000256" key="8">
    <source>
        <dbReference type="ARBA" id="ARBA00022927"/>
    </source>
</evidence>
<dbReference type="Gene3D" id="6.20.50.100">
    <property type="match status" value="4"/>
</dbReference>
<evidence type="ECO:0000256" key="10">
    <source>
        <dbReference type="ARBA" id="ARBA00023237"/>
    </source>
</evidence>
<feature type="domain" description="Trimeric autotransporter adhesin YadA-like stalk" evidence="14">
    <location>
        <begin position="3871"/>
        <end position="3909"/>
    </location>
</feature>
<dbReference type="Gene3D" id="2.20.70.140">
    <property type="match status" value="4"/>
</dbReference>
<feature type="domain" description="Trimeric autotransporter adhesin YadA-like stalk" evidence="14">
    <location>
        <begin position="1405"/>
        <end position="1446"/>
    </location>
</feature>
<reference evidence="16 17" key="1">
    <citation type="submission" date="2018-05" db="EMBL/GenBank/DDBJ databases">
        <title>Draft Genome Sequences for a Diverse set of 7 Haemophilus Species.</title>
        <authorList>
            <person name="Nichols M."/>
            <person name="Topaz N."/>
            <person name="Wang X."/>
            <person name="Wang X."/>
            <person name="Boxrud D."/>
        </authorList>
    </citation>
    <scope>NUCLEOTIDE SEQUENCE [LARGE SCALE GENOMIC DNA]</scope>
    <source>
        <strain evidence="16 17">C2014016342</strain>
    </source>
</reference>
<protein>
    <recommendedName>
        <fullName evidence="18">Adhesin</fullName>
    </recommendedName>
</protein>
<organism evidence="16 17">
    <name type="scientific">Haemophilus paraphrohaemolyticus</name>
    <dbReference type="NCBI Taxonomy" id="736"/>
    <lineage>
        <taxon>Bacteria</taxon>
        <taxon>Pseudomonadati</taxon>
        <taxon>Pseudomonadota</taxon>
        <taxon>Gammaproteobacteria</taxon>
        <taxon>Pasteurellales</taxon>
        <taxon>Pasteurellaceae</taxon>
        <taxon>Haemophilus</taxon>
    </lineage>
</organism>
<evidence type="ECO:0000259" key="14">
    <source>
        <dbReference type="Pfam" id="PF05662"/>
    </source>
</evidence>
<feature type="domain" description="Trimeric autotransporter adhesin YadA-like head" evidence="13">
    <location>
        <begin position="618"/>
        <end position="642"/>
    </location>
</feature>
<dbReference type="GO" id="GO:0009279">
    <property type="term" value="C:cell outer membrane"/>
    <property type="evidence" value="ECO:0007669"/>
    <property type="project" value="UniProtKB-SubCell"/>
</dbReference>
<evidence type="ECO:0000256" key="2">
    <source>
        <dbReference type="ARBA" id="ARBA00004442"/>
    </source>
</evidence>
<dbReference type="Gene3D" id="6.10.250.2040">
    <property type="match status" value="1"/>
</dbReference>
<feature type="domain" description="Trimeric autotransporter adhesin YadA-like head" evidence="13">
    <location>
        <begin position="531"/>
        <end position="557"/>
    </location>
</feature>
<name>A0A369ZMF6_9PAST</name>
<dbReference type="InterPro" id="IPR005594">
    <property type="entry name" value="YadA_C"/>
</dbReference>
<dbReference type="Proteomes" id="UP000253945">
    <property type="component" value="Unassembled WGS sequence"/>
</dbReference>
<keyword evidence="8" id="KW-0653">Protein transport</keyword>
<evidence type="ECO:0000256" key="1">
    <source>
        <dbReference type="ARBA" id="ARBA00004241"/>
    </source>
</evidence>
<comment type="subcellular location">
    <subcellularLocation>
        <location evidence="2">Cell outer membrane</location>
    </subcellularLocation>
    <subcellularLocation>
        <location evidence="1">Cell surface</location>
    </subcellularLocation>
</comment>
<feature type="domain" description="Trimeric autotransporter adhesin YadA-like stalk" evidence="14">
    <location>
        <begin position="740"/>
        <end position="774"/>
    </location>
</feature>
<evidence type="ECO:0000313" key="17">
    <source>
        <dbReference type="Proteomes" id="UP000253945"/>
    </source>
</evidence>
<dbReference type="SUPFAM" id="SSF54523">
    <property type="entry name" value="Pili subunits"/>
    <property type="match status" value="1"/>
</dbReference>
<feature type="domain" description="Trimeric autotransporter adhesin YadA-like stalk" evidence="14">
    <location>
        <begin position="2078"/>
        <end position="2117"/>
    </location>
</feature>
<evidence type="ECO:0000256" key="7">
    <source>
        <dbReference type="ARBA" id="ARBA00022729"/>
    </source>
</evidence>
<feature type="domain" description="Trimeric autotransporter adhesin YadA-like head" evidence="13">
    <location>
        <begin position="151"/>
        <end position="174"/>
    </location>
</feature>
<feature type="domain" description="Trimeric autotransporter adhesin YadA-like head" evidence="13">
    <location>
        <begin position="216"/>
        <end position="237"/>
    </location>
</feature>
<feature type="domain" description="Trimeric autotransporter adhesin YadA-like stalk" evidence="14">
    <location>
        <begin position="2181"/>
        <end position="2219"/>
    </location>
</feature>
<keyword evidence="17" id="KW-1185">Reference proteome</keyword>
<evidence type="ECO:0000259" key="12">
    <source>
        <dbReference type="Pfam" id="PF03895"/>
    </source>
</evidence>
<feature type="domain" description="Trimeric autotransporter adhesin YadA-like head" evidence="13">
    <location>
        <begin position="504"/>
        <end position="526"/>
    </location>
</feature>
<dbReference type="CDD" id="cd12820">
    <property type="entry name" value="LbR_YadA-like"/>
    <property type="match status" value="4"/>
</dbReference>
<dbReference type="EMBL" id="QEQF01000006">
    <property type="protein sequence ID" value="RDF09844.1"/>
    <property type="molecule type" value="Genomic_DNA"/>
</dbReference>
<gene>
    <name evidence="16" type="ORF">DPV92_06535</name>
</gene>
<dbReference type="GO" id="GO:0015031">
    <property type="term" value="P:protein transport"/>
    <property type="evidence" value="ECO:0007669"/>
    <property type="project" value="UniProtKB-KW"/>
</dbReference>
<keyword evidence="6" id="KW-0812">Transmembrane</keyword>
<feature type="domain" description="Trimeric autotransporter adhesin YadA-like C-terminal membrane anchor" evidence="12">
    <location>
        <begin position="3933"/>
        <end position="3992"/>
    </location>
</feature>
<evidence type="ECO:0000256" key="4">
    <source>
        <dbReference type="ARBA" id="ARBA00022448"/>
    </source>
</evidence>
<evidence type="ECO:0000256" key="3">
    <source>
        <dbReference type="ARBA" id="ARBA00005848"/>
    </source>
</evidence>
<dbReference type="InterPro" id="IPR024973">
    <property type="entry name" value="ESPR"/>
</dbReference>
<dbReference type="Pfam" id="PF13018">
    <property type="entry name" value="ESPR"/>
    <property type="match status" value="1"/>
</dbReference>
<accession>A0A369ZMF6</accession>
<proteinExistence type="inferred from homology"/>
<dbReference type="Pfam" id="PF05658">
    <property type="entry name" value="YadA_head"/>
    <property type="match status" value="11"/>
</dbReference>
<dbReference type="Pfam" id="PF05662">
    <property type="entry name" value="YadA_stalk"/>
    <property type="match status" value="7"/>
</dbReference>
<comment type="caution">
    <text evidence="16">The sequence shown here is derived from an EMBL/GenBank/DDBJ whole genome shotgun (WGS) entry which is preliminary data.</text>
</comment>
<dbReference type="RefSeq" id="WP_111354184.1">
    <property type="nucleotide sequence ID" value="NZ_QEQF01000006.1"/>
</dbReference>
<feature type="domain" description="Trimeric autotransporter adhesin YadA-like head" evidence="13">
    <location>
        <begin position="422"/>
        <end position="445"/>
    </location>
</feature>
<feature type="domain" description="Trimeric autotransporter adhesin YadA-like head" evidence="13">
    <location>
        <begin position="287"/>
        <end position="310"/>
    </location>
</feature>
<keyword evidence="9" id="KW-0472">Membrane</keyword>
<feature type="domain" description="ESPR" evidence="15">
    <location>
        <begin position="1"/>
        <end position="35"/>
    </location>
</feature>
<evidence type="ECO:0000256" key="5">
    <source>
        <dbReference type="ARBA" id="ARBA00022452"/>
    </source>
</evidence>